<feature type="compositionally biased region" description="Polar residues" evidence="1">
    <location>
        <begin position="94"/>
        <end position="104"/>
    </location>
</feature>
<dbReference type="AlphaFoldDB" id="A0A4Y2BYN3"/>
<dbReference type="EMBL" id="BGPR01000122">
    <property type="protein sequence ID" value="GBL96667.1"/>
    <property type="molecule type" value="Genomic_DNA"/>
</dbReference>
<dbReference type="Proteomes" id="UP000499080">
    <property type="component" value="Unassembled WGS sequence"/>
</dbReference>
<evidence type="ECO:0000256" key="1">
    <source>
        <dbReference type="SAM" id="MobiDB-lite"/>
    </source>
</evidence>
<evidence type="ECO:0000313" key="3">
    <source>
        <dbReference type="Proteomes" id="UP000499080"/>
    </source>
</evidence>
<reference evidence="2 3" key="1">
    <citation type="journal article" date="2019" name="Sci. Rep.">
        <title>Orb-weaving spider Araneus ventricosus genome elucidates the spidroin gene catalogue.</title>
        <authorList>
            <person name="Kono N."/>
            <person name="Nakamura H."/>
            <person name="Ohtoshi R."/>
            <person name="Moran D.A.P."/>
            <person name="Shinohara A."/>
            <person name="Yoshida Y."/>
            <person name="Fujiwara M."/>
            <person name="Mori M."/>
            <person name="Tomita M."/>
            <person name="Arakawa K."/>
        </authorList>
    </citation>
    <scope>NUCLEOTIDE SEQUENCE [LARGE SCALE GENOMIC DNA]</scope>
</reference>
<evidence type="ECO:0000313" key="2">
    <source>
        <dbReference type="EMBL" id="GBL96667.1"/>
    </source>
</evidence>
<protein>
    <submittedName>
        <fullName evidence="2">Uncharacterized protein</fullName>
    </submittedName>
</protein>
<accession>A0A4Y2BYN3</accession>
<gene>
    <name evidence="2" type="ORF">AVEN_207825_1</name>
</gene>
<comment type="caution">
    <text evidence="2">The sequence shown here is derived from an EMBL/GenBank/DDBJ whole genome shotgun (WGS) entry which is preliminary data.</text>
</comment>
<keyword evidence="3" id="KW-1185">Reference proteome</keyword>
<sequence>MDELPHCIPNGRAATGGESEVQTLLFGRVISHHKDLRYKGTLWSHFPSWYFCTSASFRVSGSTLSRRMRGPFVFSKLAAKSRHHADENQGEFFENNTVDYSRSQ</sequence>
<organism evidence="2 3">
    <name type="scientific">Araneus ventricosus</name>
    <name type="common">Orbweaver spider</name>
    <name type="synonym">Epeira ventricosa</name>
    <dbReference type="NCBI Taxonomy" id="182803"/>
    <lineage>
        <taxon>Eukaryota</taxon>
        <taxon>Metazoa</taxon>
        <taxon>Ecdysozoa</taxon>
        <taxon>Arthropoda</taxon>
        <taxon>Chelicerata</taxon>
        <taxon>Arachnida</taxon>
        <taxon>Araneae</taxon>
        <taxon>Araneomorphae</taxon>
        <taxon>Entelegynae</taxon>
        <taxon>Araneoidea</taxon>
        <taxon>Araneidae</taxon>
        <taxon>Araneus</taxon>
    </lineage>
</organism>
<name>A0A4Y2BYN3_ARAVE</name>
<proteinExistence type="predicted"/>
<feature type="region of interest" description="Disordered" evidence="1">
    <location>
        <begin position="84"/>
        <end position="104"/>
    </location>
</feature>